<evidence type="ECO:0000256" key="3">
    <source>
        <dbReference type="ARBA" id="ARBA00023125"/>
    </source>
</evidence>
<dbReference type="GO" id="GO:0003677">
    <property type="term" value="F:DNA binding"/>
    <property type="evidence" value="ECO:0007669"/>
    <property type="project" value="UniProtKB-KW"/>
</dbReference>
<dbReference type="SUPFAM" id="SSF64288">
    <property type="entry name" value="Chorismate lyase-like"/>
    <property type="match status" value="1"/>
</dbReference>
<evidence type="ECO:0000313" key="7">
    <source>
        <dbReference type="Proteomes" id="UP000309117"/>
    </source>
</evidence>
<dbReference type="Pfam" id="PF00392">
    <property type="entry name" value="GntR"/>
    <property type="match status" value="1"/>
</dbReference>
<accession>A0A4V6RD36</accession>
<proteinExistence type="predicted"/>
<evidence type="ECO:0000313" key="6">
    <source>
        <dbReference type="EMBL" id="TGY17730.1"/>
    </source>
</evidence>
<dbReference type="InterPro" id="IPR050679">
    <property type="entry name" value="Bact_HTH_transcr_reg"/>
</dbReference>
<dbReference type="InterPro" id="IPR036388">
    <property type="entry name" value="WH-like_DNA-bd_sf"/>
</dbReference>
<dbReference type="Pfam" id="PF07702">
    <property type="entry name" value="UTRA"/>
    <property type="match status" value="1"/>
</dbReference>
<dbReference type="InterPro" id="IPR011663">
    <property type="entry name" value="UTRA"/>
</dbReference>
<dbReference type="RefSeq" id="WP_135960186.1">
    <property type="nucleotide sequence ID" value="NZ_CAJSYX010000001.1"/>
</dbReference>
<evidence type="ECO:0000256" key="2">
    <source>
        <dbReference type="ARBA" id="ARBA00023015"/>
    </source>
</evidence>
<dbReference type="PANTHER" id="PTHR44846:SF5">
    <property type="entry name" value="HTH-TYPE TRANSCRIPTIONAL REGULATOR GMUR"/>
    <property type="match status" value="1"/>
</dbReference>
<dbReference type="InterPro" id="IPR036390">
    <property type="entry name" value="WH_DNA-bd_sf"/>
</dbReference>
<dbReference type="Proteomes" id="UP000309117">
    <property type="component" value="Unassembled WGS sequence"/>
</dbReference>
<dbReference type="GO" id="GO:0003700">
    <property type="term" value="F:DNA-binding transcription factor activity"/>
    <property type="evidence" value="ECO:0007669"/>
    <property type="project" value="InterPro"/>
</dbReference>
<sequence>MSKYQDIANDIEKKIIEKKYINKLPEQVVLAQKYHTSRVTIIHALKILQDRKLIHAVKGHGTYISAKPIPKIFLNSEVAQNDGFTKHTHDSKKLVSKVISFNIRKPTDKEKEAFNLSENEDVYDIIRLRILNSEPIKLEYAVMPVNRIPGLNLDILHKSIYSYIENKLGIKIGKDDRLITADKPDAYDIKYLNCTSNDPILCVKQKAYFENGTPFELSESRNRYDRGGLTVKKG</sequence>
<dbReference type="SMART" id="SM00866">
    <property type="entry name" value="UTRA"/>
    <property type="match status" value="1"/>
</dbReference>
<dbReference type="InterPro" id="IPR000524">
    <property type="entry name" value="Tscrpt_reg_HTH_GntR"/>
</dbReference>
<protein>
    <submittedName>
        <fullName evidence="6">GntR family transcriptional regulator</fullName>
    </submittedName>
</protein>
<keyword evidence="1" id="KW-0678">Repressor</keyword>
<reference evidence="6 7" key="1">
    <citation type="submission" date="2019-04" db="EMBL/GenBank/DDBJ databases">
        <title>Microbes associate with the intestines of laboratory mice.</title>
        <authorList>
            <person name="Navarre W."/>
            <person name="Wong E."/>
            <person name="Huang K."/>
            <person name="Tropini C."/>
            <person name="Ng K."/>
            <person name="Yu B."/>
        </authorList>
    </citation>
    <scope>NUCLEOTIDE SEQUENCE [LARGE SCALE GENOMIC DNA]</scope>
    <source>
        <strain evidence="6 7">NM61_E11</strain>
    </source>
</reference>
<dbReference type="GO" id="GO:0045892">
    <property type="term" value="P:negative regulation of DNA-templated transcription"/>
    <property type="evidence" value="ECO:0007669"/>
    <property type="project" value="TreeGrafter"/>
</dbReference>
<keyword evidence="4" id="KW-0804">Transcription</keyword>
<dbReference type="AlphaFoldDB" id="A0A4V6RD36"/>
<dbReference type="InterPro" id="IPR028978">
    <property type="entry name" value="Chorismate_lyase_/UTRA_dom_sf"/>
</dbReference>
<evidence type="ECO:0000256" key="4">
    <source>
        <dbReference type="ARBA" id="ARBA00023163"/>
    </source>
</evidence>
<dbReference type="FunFam" id="3.40.1410.10:FF:000008">
    <property type="entry name" value="Transcriptional regulator, GntR family"/>
    <property type="match status" value="1"/>
</dbReference>
<dbReference type="EMBL" id="SRYV01000001">
    <property type="protein sequence ID" value="TGY17730.1"/>
    <property type="molecule type" value="Genomic_DNA"/>
</dbReference>
<dbReference type="Gene3D" id="1.10.10.10">
    <property type="entry name" value="Winged helix-like DNA-binding domain superfamily/Winged helix DNA-binding domain"/>
    <property type="match status" value="1"/>
</dbReference>
<evidence type="ECO:0000259" key="5">
    <source>
        <dbReference type="SMART" id="SM00866"/>
    </source>
</evidence>
<gene>
    <name evidence="6" type="ORF">E5351_01060</name>
</gene>
<keyword evidence="2" id="KW-0805">Transcription regulation</keyword>
<feature type="domain" description="UbiC transcription regulator-associated" evidence="5">
    <location>
        <begin position="89"/>
        <end position="228"/>
    </location>
</feature>
<name>A0A4V6RD36_9LACO</name>
<keyword evidence="3" id="KW-0238">DNA-binding</keyword>
<dbReference type="SUPFAM" id="SSF46785">
    <property type="entry name" value="Winged helix' DNA-binding domain"/>
    <property type="match status" value="1"/>
</dbReference>
<evidence type="ECO:0000256" key="1">
    <source>
        <dbReference type="ARBA" id="ARBA00022491"/>
    </source>
</evidence>
<dbReference type="PANTHER" id="PTHR44846">
    <property type="entry name" value="MANNOSYL-D-GLYCERATE TRANSPORT/METABOLISM SYSTEM REPRESSOR MNGR-RELATED"/>
    <property type="match status" value="1"/>
</dbReference>
<organism evidence="6 7">
    <name type="scientific">Lactobacillus intestinalis</name>
    <dbReference type="NCBI Taxonomy" id="151781"/>
    <lineage>
        <taxon>Bacteria</taxon>
        <taxon>Bacillati</taxon>
        <taxon>Bacillota</taxon>
        <taxon>Bacilli</taxon>
        <taxon>Lactobacillales</taxon>
        <taxon>Lactobacillaceae</taxon>
        <taxon>Lactobacillus</taxon>
    </lineage>
</organism>
<dbReference type="Gene3D" id="3.40.1410.10">
    <property type="entry name" value="Chorismate lyase-like"/>
    <property type="match status" value="1"/>
</dbReference>
<comment type="caution">
    <text evidence="6">The sequence shown here is derived from an EMBL/GenBank/DDBJ whole genome shotgun (WGS) entry which is preliminary data.</text>
</comment>
<dbReference type="CDD" id="cd07377">
    <property type="entry name" value="WHTH_GntR"/>
    <property type="match status" value="1"/>
</dbReference>